<dbReference type="Proteomes" id="UP001063782">
    <property type="component" value="Chromosome"/>
</dbReference>
<name>A0ABY6F380_9GAMM</name>
<dbReference type="PROSITE" id="PS50943">
    <property type="entry name" value="HTH_CROC1"/>
    <property type="match status" value="1"/>
</dbReference>
<dbReference type="RefSeq" id="WP_263076043.1">
    <property type="nucleotide sequence ID" value="NZ_CP089977.1"/>
</dbReference>
<dbReference type="InterPro" id="IPR001387">
    <property type="entry name" value="Cro/C1-type_HTH"/>
</dbReference>
<organism evidence="3 4">
    <name type="scientific">Moraxella nasicaprae</name>
    <dbReference type="NCBI Taxonomy" id="2904122"/>
    <lineage>
        <taxon>Bacteria</taxon>
        <taxon>Pseudomonadati</taxon>
        <taxon>Pseudomonadota</taxon>
        <taxon>Gammaproteobacteria</taxon>
        <taxon>Moraxellales</taxon>
        <taxon>Moraxellaceae</taxon>
        <taxon>Moraxella</taxon>
    </lineage>
</organism>
<dbReference type="InterPro" id="IPR010982">
    <property type="entry name" value="Lambda_DNA-bd_dom_sf"/>
</dbReference>
<dbReference type="PANTHER" id="PTHR46797">
    <property type="entry name" value="HTH-TYPE TRANSCRIPTIONAL REGULATOR"/>
    <property type="match status" value="1"/>
</dbReference>
<dbReference type="Gene3D" id="1.10.260.40">
    <property type="entry name" value="lambda repressor-like DNA-binding domains"/>
    <property type="match status" value="1"/>
</dbReference>
<evidence type="ECO:0000313" key="3">
    <source>
        <dbReference type="EMBL" id="UXZ04555.1"/>
    </source>
</evidence>
<dbReference type="Pfam" id="PF01381">
    <property type="entry name" value="HTH_3"/>
    <property type="match status" value="1"/>
</dbReference>
<feature type="domain" description="HTH cro/C1-type" evidence="2">
    <location>
        <begin position="35"/>
        <end position="89"/>
    </location>
</feature>
<dbReference type="EMBL" id="CP089977">
    <property type="protein sequence ID" value="UXZ04555.1"/>
    <property type="molecule type" value="Genomic_DNA"/>
</dbReference>
<evidence type="ECO:0000256" key="1">
    <source>
        <dbReference type="ARBA" id="ARBA00023125"/>
    </source>
</evidence>
<protein>
    <submittedName>
        <fullName evidence="3">Helix-turn-helix transcriptional regulator</fullName>
    </submittedName>
</protein>
<accession>A0ABY6F380</accession>
<keyword evidence="1" id="KW-0238">DNA-binding</keyword>
<gene>
    <name evidence="3" type="ORF">LU297_08210</name>
</gene>
<dbReference type="InterPro" id="IPR050807">
    <property type="entry name" value="TransReg_Diox_bact_type"/>
</dbReference>
<dbReference type="CDD" id="cd00093">
    <property type="entry name" value="HTH_XRE"/>
    <property type="match status" value="1"/>
</dbReference>
<keyword evidence="4" id="KW-1185">Reference proteome</keyword>
<evidence type="ECO:0000313" key="4">
    <source>
        <dbReference type="Proteomes" id="UP001063782"/>
    </source>
</evidence>
<dbReference type="PANTHER" id="PTHR46797:SF1">
    <property type="entry name" value="METHYLPHOSPHONATE SYNTHASE"/>
    <property type="match status" value="1"/>
</dbReference>
<proteinExistence type="predicted"/>
<dbReference type="SUPFAM" id="SSF47413">
    <property type="entry name" value="lambda repressor-like DNA-binding domains"/>
    <property type="match status" value="1"/>
</dbReference>
<evidence type="ECO:0000259" key="2">
    <source>
        <dbReference type="PROSITE" id="PS50943"/>
    </source>
</evidence>
<reference evidence="3" key="1">
    <citation type="submission" date="2021-12" db="EMBL/GenBank/DDBJ databases">
        <title>taxonomy of Moraxella sp. ZY201224.</title>
        <authorList>
            <person name="Li F."/>
        </authorList>
    </citation>
    <scope>NUCLEOTIDE SEQUENCE</scope>
    <source>
        <strain evidence="3">ZY201224</strain>
    </source>
</reference>
<sequence length="101" mass="11202">MKKYTTHREMMASLDPARRARIEERTKNALIAIRLAELRKDANLSQKELADKIGVSQSAISQLENSDNVIQLDTLTKYVNALGGKLHLSVELPSGQAVQLS</sequence>
<dbReference type="SMART" id="SM00530">
    <property type="entry name" value="HTH_XRE"/>
    <property type="match status" value="1"/>
</dbReference>